<dbReference type="GO" id="GO:0051266">
    <property type="term" value="F:sirohydrochlorin ferrochelatase activity"/>
    <property type="evidence" value="ECO:0007669"/>
    <property type="project" value="InterPro"/>
</dbReference>
<dbReference type="CDD" id="cd11642">
    <property type="entry name" value="SUMT"/>
    <property type="match status" value="1"/>
</dbReference>
<reference evidence="18 19" key="1">
    <citation type="submission" date="2019-08" db="EMBL/GenBank/DDBJ databases">
        <authorList>
            <person name="Seo Y.L."/>
        </authorList>
    </citation>
    <scope>NUCLEOTIDE SEQUENCE [LARGE SCALE GENOMIC DNA]</scope>
    <source>
        <strain evidence="18 19">MaA-C15</strain>
    </source>
</reference>
<proteinExistence type="inferred from homology"/>
<evidence type="ECO:0000256" key="15">
    <source>
        <dbReference type="RuleBase" id="RU003960"/>
    </source>
</evidence>
<keyword evidence="4 15" id="KW-0489">Methyltransferase</keyword>
<evidence type="ECO:0000313" key="19">
    <source>
        <dbReference type="Proteomes" id="UP000323258"/>
    </source>
</evidence>
<keyword evidence="11" id="KW-0511">Multifunctional enzyme</keyword>
<dbReference type="GO" id="GO:0004851">
    <property type="term" value="F:uroporphyrin-III C-methyltransferase activity"/>
    <property type="evidence" value="ECO:0007669"/>
    <property type="project" value="UniProtKB-EC"/>
</dbReference>
<evidence type="ECO:0000256" key="2">
    <source>
        <dbReference type="ARBA" id="ARBA00005879"/>
    </source>
</evidence>
<protein>
    <submittedName>
        <fullName evidence="18">Uroporphyrinogen-III C-methyltransferase</fullName>
        <ecNumber evidence="18">2.1.1.107</ecNumber>
    </submittedName>
</protein>
<evidence type="ECO:0000256" key="9">
    <source>
        <dbReference type="ARBA" id="ARBA00023239"/>
    </source>
</evidence>
<dbReference type="InterPro" id="IPR006367">
    <property type="entry name" value="Sirohaem_synthase_N"/>
</dbReference>
<keyword evidence="8" id="KW-0520">NAD</keyword>
<accession>A0A5D4H484</accession>
<dbReference type="PANTHER" id="PTHR45790:SF3">
    <property type="entry name" value="S-ADENOSYL-L-METHIONINE-DEPENDENT UROPORPHYRINOGEN III METHYLTRANSFERASE, CHLOROPLASTIC"/>
    <property type="match status" value="1"/>
</dbReference>
<dbReference type="Pfam" id="PF00590">
    <property type="entry name" value="TP_methylase"/>
    <property type="match status" value="1"/>
</dbReference>
<dbReference type="Gene3D" id="3.40.50.720">
    <property type="entry name" value="NAD(P)-binding Rossmann-like Domain"/>
    <property type="match status" value="1"/>
</dbReference>
<evidence type="ECO:0000256" key="14">
    <source>
        <dbReference type="PIRSR" id="PIRSR036426-1"/>
    </source>
</evidence>
<dbReference type="GO" id="GO:0009236">
    <property type="term" value="P:cobalamin biosynthetic process"/>
    <property type="evidence" value="ECO:0007669"/>
    <property type="project" value="UniProtKB-KW"/>
</dbReference>
<dbReference type="NCBIfam" id="TIGR01469">
    <property type="entry name" value="cobA_cysG_Cterm"/>
    <property type="match status" value="1"/>
</dbReference>
<dbReference type="Gene3D" id="1.10.8.210">
    <property type="entry name" value="Sirohaem synthase, dimerisation domain"/>
    <property type="match status" value="1"/>
</dbReference>
<comment type="caution">
    <text evidence="18">The sequence shown here is derived from an EMBL/GenBank/DDBJ whole genome shotgun (WGS) entry which is preliminary data.</text>
</comment>
<dbReference type="PROSITE" id="PS00839">
    <property type="entry name" value="SUMT_1"/>
    <property type="match status" value="1"/>
</dbReference>
<dbReference type="InterPro" id="IPR012409">
    <property type="entry name" value="Sirohaem_synth"/>
</dbReference>
<dbReference type="RefSeq" id="WP_148913100.1">
    <property type="nucleotide sequence ID" value="NZ_VSZS01000052.1"/>
</dbReference>
<keyword evidence="19" id="KW-1185">Reference proteome</keyword>
<feature type="active site" description="Proton donor" evidence="14">
    <location>
        <position position="286"/>
    </location>
</feature>
<organism evidence="18 19">
    <name type="scientific">Neoaquamicrobium microcysteis</name>
    <dbReference type="NCBI Taxonomy" id="2682781"/>
    <lineage>
        <taxon>Bacteria</taxon>
        <taxon>Pseudomonadati</taxon>
        <taxon>Pseudomonadota</taxon>
        <taxon>Alphaproteobacteria</taxon>
        <taxon>Hyphomicrobiales</taxon>
        <taxon>Phyllobacteriaceae</taxon>
        <taxon>Neoaquamicrobium</taxon>
    </lineage>
</organism>
<dbReference type="GO" id="GO:0032259">
    <property type="term" value="P:methylation"/>
    <property type="evidence" value="ECO:0007669"/>
    <property type="project" value="UniProtKB-KW"/>
</dbReference>
<dbReference type="SUPFAM" id="SSF51735">
    <property type="entry name" value="NAD(P)-binding Rossmann-fold domains"/>
    <property type="match status" value="1"/>
</dbReference>
<evidence type="ECO:0000256" key="6">
    <source>
        <dbReference type="ARBA" id="ARBA00022691"/>
    </source>
</evidence>
<name>A0A5D4H484_9HYPH</name>
<dbReference type="NCBIfam" id="NF004790">
    <property type="entry name" value="PRK06136.1"/>
    <property type="match status" value="1"/>
</dbReference>
<feature type="domain" description="Sirohaem synthase dimerisation" evidence="17">
    <location>
        <begin position="169"/>
        <end position="215"/>
    </location>
</feature>
<dbReference type="InterPro" id="IPR037115">
    <property type="entry name" value="Sirohaem_synt_dimer_dom_sf"/>
</dbReference>
<dbReference type="GO" id="GO:0043115">
    <property type="term" value="F:precorrin-2 dehydrogenase activity"/>
    <property type="evidence" value="ECO:0007669"/>
    <property type="project" value="UniProtKB-EC"/>
</dbReference>
<dbReference type="FunFam" id="3.40.1010.10:FF:000001">
    <property type="entry name" value="Siroheme synthase"/>
    <property type="match status" value="1"/>
</dbReference>
<comment type="catalytic activity">
    <reaction evidence="13">
        <text>precorrin-2 + NAD(+) = sirohydrochlorin + NADH + 2 H(+)</text>
        <dbReference type="Rhea" id="RHEA:15613"/>
        <dbReference type="ChEBI" id="CHEBI:15378"/>
        <dbReference type="ChEBI" id="CHEBI:57540"/>
        <dbReference type="ChEBI" id="CHEBI:57945"/>
        <dbReference type="ChEBI" id="CHEBI:58351"/>
        <dbReference type="ChEBI" id="CHEBI:58827"/>
        <dbReference type="EC" id="1.3.1.76"/>
    </reaction>
</comment>
<dbReference type="PROSITE" id="PS00840">
    <property type="entry name" value="SUMT_2"/>
    <property type="match status" value="1"/>
</dbReference>
<dbReference type="Gene3D" id="3.30.160.110">
    <property type="entry name" value="Siroheme synthase, domain 2"/>
    <property type="match status" value="1"/>
</dbReference>
<comment type="pathway">
    <text evidence="1">Porphyrin-containing compound metabolism; siroheme biosynthesis; sirohydrochlorin from precorrin-2: step 1/1.</text>
</comment>
<dbReference type="InterPro" id="IPR019478">
    <property type="entry name" value="Sirohaem_synthase_dimer_dom"/>
</dbReference>
<keyword evidence="6" id="KW-0949">S-adenosyl-L-methionine</keyword>
<evidence type="ECO:0000256" key="4">
    <source>
        <dbReference type="ARBA" id="ARBA00022603"/>
    </source>
</evidence>
<keyword evidence="7" id="KW-0560">Oxidoreductase</keyword>
<dbReference type="InterPro" id="IPR014776">
    <property type="entry name" value="4pyrrole_Mease_sub2"/>
</dbReference>
<evidence type="ECO:0000256" key="5">
    <source>
        <dbReference type="ARBA" id="ARBA00022679"/>
    </source>
</evidence>
<comment type="similarity">
    <text evidence="2 15">Belongs to the precorrin methyltransferase family.</text>
</comment>
<dbReference type="AlphaFoldDB" id="A0A5D4H484"/>
<feature type="domain" description="Tetrapyrrole methylase" evidence="16">
    <location>
        <begin position="233"/>
        <end position="445"/>
    </location>
</feature>
<dbReference type="SUPFAM" id="SSF53790">
    <property type="entry name" value="Tetrapyrrole methylase"/>
    <property type="match status" value="1"/>
</dbReference>
<keyword evidence="3" id="KW-0169">Cobalamin biosynthesis</keyword>
<dbReference type="EC" id="2.1.1.107" evidence="18"/>
<evidence type="ECO:0000256" key="3">
    <source>
        <dbReference type="ARBA" id="ARBA00022573"/>
    </source>
</evidence>
<evidence type="ECO:0000256" key="1">
    <source>
        <dbReference type="ARBA" id="ARBA00005010"/>
    </source>
</evidence>
<dbReference type="InterPro" id="IPR035996">
    <property type="entry name" value="4pyrrol_Methylase_sf"/>
</dbReference>
<dbReference type="NCBIfam" id="TIGR01470">
    <property type="entry name" value="cysG_Nterm"/>
    <property type="match status" value="1"/>
</dbReference>
<evidence type="ECO:0000259" key="17">
    <source>
        <dbReference type="Pfam" id="PF10414"/>
    </source>
</evidence>
<evidence type="ECO:0000256" key="12">
    <source>
        <dbReference type="ARBA" id="ARBA00025705"/>
    </source>
</evidence>
<dbReference type="PANTHER" id="PTHR45790">
    <property type="entry name" value="SIROHEME SYNTHASE-RELATED"/>
    <property type="match status" value="1"/>
</dbReference>
<dbReference type="EMBL" id="VSZS01000052">
    <property type="protein sequence ID" value="TYR35478.1"/>
    <property type="molecule type" value="Genomic_DNA"/>
</dbReference>
<dbReference type="InterPro" id="IPR003043">
    <property type="entry name" value="Uropor_MeTrfase_CS"/>
</dbReference>
<evidence type="ECO:0000256" key="8">
    <source>
        <dbReference type="ARBA" id="ARBA00023027"/>
    </source>
</evidence>
<dbReference type="GO" id="GO:0051287">
    <property type="term" value="F:NAD binding"/>
    <property type="evidence" value="ECO:0007669"/>
    <property type="project" value="InterPro"/>
</dbReference>
<dbReference type="InterPro" id="IPR050161">
    <property type="entry name" value="Siro_Cobalamin_biosynth"/>
</dbReference>
<evidence type="ECO:0000256" key="7">
    <source>
        <dbReference type="ARBA" id="ARBA00023002"/>
    </source>
</evidence>
<comment type="pathway">
    <text evidence="12">Porphyrin-containing compound metabolism; siroheme biosynthesis; precorrin-2 from uroporphyrinogen III: step 1/1.</text>
</comment>
<dbReference type="Pfam" id="PF10414">
    <property type="entry name" value="CysG_dimeriser"/>
    <property type="match status" value="1"/>
</dbReference>
<dbReference type="PIRSF" id="PIRSF036426">
    <property type="entry name" value="Sirohaem_synth"/>
    <property type="match status" value="1"/>
</dbReference>
<dbReference type="InterPro" id="IPR006366">
    <property type="entry name" value="CobA/CysG_C"/>
</dbReference>
<dbReference type="Gene3D" id="3.40.1010.10">
    <property type="entry name" value="Cobalt-precorrin-4 Transmethylase, Domain 1"/>
    <property type="match status" value="1"/>
</dbReference>
<dbReference type="SUPFAM" id="SSF75615">
    <property type="entry name" value="Siroheme synthase middle domains-like"/>
    <property type="match status" value="1"/>
</dbReference>
<keyword evidence="5 15" id="KW-0808">Transferase</keyword>
<dbReference type="Pfam" id="PF13241">
    <property type="entry name" value="NAD_binding_7"/>
    <property type="match status" value="1"/>
</dbReference>
<evidence type="ECO:0000259" key="16">
    <source>
        <dbReference type="Pfam" id="PF00590"/>
    </source>
</evidence>
<dbReference type="InterPro" id="IPR036291">
    <property type="entry name" value="NAD(P)-bd_dom_sf"/>
</dbReference>
<sequence length="498" mass="52710">MKIVSRQPSETGPARIGALSVLPVFFDLSVKRVVVAGGSEAAAWKAELLAAAGACVDLYATELSDEMSRLLAHGTAITHHSRGWDHSCLPGAAIALADAKDDDEAAAFEGAARAAGVPCNVIDRPAYCHFQFGSIVNRSPVVIGVSTSGAAPILGQAVRRRIETLLPPSLAAWADFARRVREHVVRRLSPGAQRRRFWEGFVDRAFGPAPGSQEAAAVIASIEARSQSGARGKVTFVGAGPGDAELLTIKAVRALQSADVILFDDLVSDEVLELARREAKRILVGKRAGRANCKQHEINEMMVSLARAGRNVVRLKSGDPMIFGRAGEEIEELDRAGLAYDVVPGITAGIALSAALGVSLTHRDHAKSVRFVTGHSRHGGLPEDIDWISIADTSATTIFYMGGRTACEISSRLRSLGMLAQTPVVIAANIGRATQSVTHTTLGGLPDAAAELRYGQAVLIGIGSVFRQAAEAGGTKNKKFAPRCDAEIPAQERLRLFA</sequence>
<evidence type="ECO:0000256" key="11">
    <source>
        <dbReference type="ARBA" id="ARBA00023268"/>
    </source>
</evidence>
<dbReference type="Gene3D" id="3.30.950.10">
    <property type="entry name" value="Methyltransferase, Cobalt-precorrin-4 Transmethylase, Domain 2"/>
    <property type="match status" value="1"/>
</dbReference>
<dbReference type="UniPathway" id="UPA00262">
    <property type="reaction ID" value="UER00211"/>
</dbReference>
<evidence type="ECO:0000256" key="10">
    <source>
        <dbReference type="ARBA" id="ARBA00023244"/>
    </source>
</evidence>
<keyword evidence="10" id="KW-0627">Porphyrin biosynthesis</keyword>
<dbReference type="Proteomes" id="UP000323258">
    <property type="component" value="Unassembled WGS sequence"/>
</dbReference>
<gene>
    <name evidence="18" type="primary">cobA</name>
    <name evidence="18" type="ORF">FY036_02375</name>
</gene>
<evidence type="ECO:0000313" key="18">
    <source>
        <dbReference type="EMBL" id="TYR35478.1"/>
    </source>
</evidence>
<dbReference type="OrthoDB" id="9815856at2"/>
<evidence type="ECO:0000256" key="13">
    <source>
        <dbReference type="ARBA" id="ARBA00047561"/>
    </source>
</evidence>
<dbReference type="NCBIfam" id="NF007922">
    <property type="entry name" value="PRK10637.1"/>
    <property type="match status" value="1"/>
</dbReference>
<reference evidence="18 19" key="2">
    <citation type="submission" date="2019-09" db="EMBL/GenBank/DDBJ databases">
        <title>Mesorhizobium sp. MaA-C15 isolated from Microcystis aeruginosa.</title>
        <authorList>
            <person name="Jeong S.E."/>
            <person name="Jin H.M."/>
            <person name="Jeon C.O."/>
        </authorList>
    </citation>
    <scope>NUCLEOTIDE SEQUENCE [LARGE SCALE GENOMIC DNA]</scope>
    <source>
        <strain evidence="18 19">MaA-C15</strain>
    </source>
</reference>
<dbReference type="InterPro" id="IPR000878">
    <property type="entry name" value="4pyrrol_Mease"/>
</dbReference>
<keyword evidence="9" id="KW-0456">Lyase</keyword>
<dbReference type="GO" id="GO:0019354">
    <property type="term" value="P:siroheme biosynthetic process"/>
    <property type="evidence" value="ECO:0007669"/>
    <property type="project" value="UniProtKB-UniPathway"/>
</dbReference>
<dbReference type="InterPro" id="IPR014777">
    <property type="entry name" value="4pyrrole_Mease_sub1"/>
</dbReference>
<feature type="active site" description="Proton acceptor" evidence="14">
    <location>
        <position position="264"/>
    </location>
</feature>